<dbReference type="EMBL" id="FORF01000018">
    <property type="protein sequence ID" value="SFJ41852.1"/>
    <property type="molecule type" value="Genomic_DNA"/>
</dbReference>
<keyword evidence="8 9" id="KW-0961">Cell wall biogenesis/degradation</keyword>
<keyword evidence="6 9" id="KW-0133">Cell shape</keyword>
<dbReference type="FunFam" id="2.40.440.10:FF:000002">
    <property type="entry name" value="L,D-transpeptidase ErfK/SrfK"/>
    <property type="match status" value="1"/>
</dbReference>
<dbReference type="Gene3D" id="2.40.440.10">
    <property type="entry name" value="L,D-transpeptidase catalytic domain-like"/>
    <property type="match status" value="1"/>
</dbReference>
<feature type="active site" description="Proton donor/acceptor" evidence="9">
    <location>
        <position position="169"/>
    </location>
</feature>
<sequence length="209" mass="23047">MKRAAISAALHVLTAAAGLLMLAACVADKVPPGTTYQQLKQNYAGEAYEVLIVDRKKFDRRFWPMVVTAPEPHPEGTILVDTQQRYLYLFEPGGKARRYGIAVGASGHAWSGTAAVGRKAKWPAWFPTDDMRNQTPGLPKRIEPGTHNPLGARALYLFQDGRDTLYRIHGTSEPWTIGTEASSGCIRMLNEDAIDLYDRVQPGAIVIVR</sequence>
<feature type="chain" id="PRO_5017437677" evidence="10">
    <location>
        <begin position="27"/>
        <end position="209"/>
    </location>
</feature>
<evidence type="ECO:0000256" key="4">
    <source>
        <dbReference type="ARBA" id="ARBA00022679"/>
    </source>
</evidence>
<keyword evidence="13" id="KW-1185">Reference proteome</keyword>
<keyword evidence="7 9" id="KW-0573">Peptidoglycan synthesis</keyword>
<keyword evidence="5" id="KW-0378">Hydrolase</keyword>
<keyword evidence="4" id="KW-0808">Transferase</keyword>
<evidence type="ECO:0000256" key="9">
    <source>
        <dbReference type="PROSITE-ProRule" id="PRU01373"/>
    </source>
</evidence>
<dbReference type="GO" id="GO:0018104">
    <property type="term" value="P:peptidoglycan-protein cross-linking"/>
    <property type="evidence" value="ECO:0007669"/>
    <property type="project" value="TreeGrafter"/>
</dbReference>
<accession>A0A1I3R7U7</accession>
<evidence type="ECO:0000313" key="13">
    <source>
        <dbReference type="Proteomes" id="UP000242763"/>
    </source>
</evidence>
<dbReference type="PROSITE" id="PS51257">
    <property type="entry name" value="PROKAR_LIPOPROTEIN"/>
    <property type="match status" value="1"/>
</dbReference>
<dbReference type="GO" id="GO:0008360">
    <property type="term" value="P:regulation of cell shape"/>
    <property type="evidence" value="ECO:0007669"/>
    <property type="project" value="UniProtKB-UniRule"/>
</dbReference>
<organism evidence="12 13">
    <name type="scientific">Aquamicrobium aerolatum DSM 21857</name>
    <dbReference type="NCBI Taxonomy" id="1121003"/>
    <lineage>
        <taxon>Bacteria</taxon>
        <taxon>Pseudomonadati</taxon>
        <taxon>Pseudomonadota</taxon>
        <taxon>Alphaproteobacteria</taxon>
        <taxon>Hyphomicrobiales</taxon>
        <taxon>Phyllobacteriaceae</taxon>
        <taxon>Aerobium</taxon>
    </lineage>
</organism>
<protein>
    <submittedName>
        <fullName evidence="12">Lipoprotein-anchoring transpeptidase ErfK/SrfK</fullName>
    </submittedName>
</protein>
<keyword evidence="3" id="KW-0328">Glycosyltransferase</keyword>
<gene>
    <name evidence="12" type="ORF">SAMN03080618_02903</name>
</gene>
<evidence type="ECO:0000256" key="1">
    <source>
        <dbReference type="ARBA" id="ARBA00004752"/>
    </source>
</evidence>
<comment type="similarity">
    <text evidence="2">Belongs to the YkuD family.</text>
</comment>
<dbReference type="GO" id="GO:0071972">
    <property type="term" value="F:peptidoglycan L,D-transpeptidase activity"/>
    <property type="evidence" value="ECO:0007669"/>
    <property type="project" value="TreeGrafter"/>
</dbReference>
<dbReference type="STRING" id="1121003.SAMN03080618_02903"/>
<keyword evidence="12" id="KW-0449">Lipoprotein</keyword>
<evidence type="ECO:0000259" key="11">
    <source>
        <dbReference type="PROSITE" id="PS52029"/>
    </source>
</evidence>
<dbReference type="InterPro" id="IPR005490">
    <property type="entry name" value="LD_TPept_cat_dom"/>
</dbReference>
<feature type="signal peptide" evidence="10">
    <location>
        <begin position="1"/>
        <end position="26"/>
    </location>
</feature>
<evidence type="ECO:0000256" key="5">
    <source>
        <dbReference type="ARBA" id="ARBA00022801"/>
    </source>
</evidence>
<dbReference type="InterPro" id="IPR038063">
    <property type="entry name" value="Transpep_catalytic_dom"/>
</dbReference>
<dbReference type="SUPFAM" id="SSF141523">
    <property type="entry name" value="L,D-transpeptidase catalytic domain-like"/>
    <property type="match status" value="1"/>
</dbReference>
<dbReference type="PANTHER" id="PTHR30582:SF24">
    <property type="entry name" value="L,D-TRANSPEPTIDASE ERFK_SRFK-RELATED"/>
    <property type="match status" value="1"/>
</dbReference>
<dbReference type="UniPathway" id="UPA00219"/>
<evidence type="ECO:0000256" key="2">
    <source>
        <dbReference type="ARBA" id="ARBA00005992"/>
    </source>
</evidence>
<proteinExistence type="inferred from homology"/>
<reference evidence="13" key="1">
    <citation type="submission" date="2016-10" db="EMBL/GenBank/DDBJ databases">
        <authorList>
            <person name="Varghese N."/>
            <person name="Submissions S."/>
        </authorList>
    </citation>
    <scope>NUCLEOTIDE SEQUENCE [LARGE SCALE GENOMIC DNA]</scope>
    <source>
        <strain evidence="13">DSM 21857</strain>
    </source>
</reference>
<dbReference type="Pfam" id="PF03734">
    <property type="entry name" value="YkuD"/>
    <property type="match status" value="1"/>
</dbReference>
<dbReference type="GO" id="GO:0071555">
    <property type="term" value="P:cell wall organization"/>
    <property type="evidence" value="ECO:0007669"/>
    <property type="project" value="UniProtKB-UniRule"/>
</dbReference>
<dbReference type="PROSITE" id="PS52029">
    <property type="entry name" value="LD_TPASE"/>
    <property type="match status" value="1"/>
</dbReference>
<dbReference type="GO" id="GO:0016757">
    <property type="term" value="F:glycosyltransferase activity"/>
    <property type="evidence" value="ECO:0007669"/>
    <property type="project" value="UniProtKB-KW"/>
</dbReference>
<dbReference type="CDD" id="cd16913">
    <property type="entry name" value="YkuD_like"/>
    <property type="match status" value="1"/>
</dbReference>
<dbReference type="GO" id="GO:0005576">
    <property type="term" value="C:extracellular region"/>
    <property type="evidence" value="ECO:0007669"/>
    <property type="project" value="TreeGrafter"/>
</dbReference>
<dbReference type="InterPro" id="IPR050979">
    <property type="entry name" value="LD-transpeptidase"/>
</dbReference>
<evidence type="ECO:0000256" key="10">
    <source>
        <dbReference type="SAM" id="SignalP"/>
    </source>
</evidence>
<dbReference type="Proteomes" id="UP000242763">
    <property type="component" value="Unassembled WGS sequence"/>
</dbReference>
<keyword evidence="10" id="KW-0732">Signal</keyword>
<evidence type="ECO:0000256" key="3">
    <source>
        <dbReference type="ARBA" id="ARBA00022676"/>
    </source>
</evidence>
<dbReference type="RefSeq" id="WP_244523274.1">
    <property type="nucleotide sequence ID" value="NZ_FORF01000018.1"/>
</dbReference>
<evidence type="ECO:0000256" key="8">
    <source>
        <dbReference type="ARBA" id="ARBA00023316"/>
    </source>
</evidence>
<dbReference type="PANTHER" id="PTHR30582">
    <property type="entry name" value="L,D-TRANSPEPTIDASE"/>
    <property type="match status" value="1"/>
</dbReference>
<comment type="pathway">
    <text evidence="1 9">Cell wall biogenesis; peptidoglycan biosynthesis.</text>
</comment>
<evidence type="ECO:0000256" key="6">
    <source>
        <dbReference type="ARBA" id="ARBA00022960"/>
    </source>
</evidence>
<evidence type="ECO:0000313" key="12">
    <source>
        <dbReference type="EMBL" id="SFJ41852.1"/>
    </source>
</evidence>
<feature type="active site" description="Nucleophile" evidence="9">
    <location>
        <position position="185"/>
    </location>
</feature>
<feature type="domain" description="L,D-TPase catalytic" evidence="11">
    <location>
        <begin position="76"/>
        <end position="209"/>
    </location>
</feature>
<dbReference type="AlphaFoldDB" id="A0A1I3R7U7"/>
<name>A0A1I3R7U7_9HYPH</name>
<evidence type="ECO:0000256" key="7">
    <source>
        <dbReference type="ARBA" id="ARBA00022984"/>
    </source>
</evidence>